<dbReference type="STRING" id="1141098.A0A1Y2D9W8"/>
<keyword evidence="3" id="KW-1185">Reference proteome</keyword>
<evidence type="ECO:0000313" key="3">
    <source>
        <dbReference type="Proteomes" id="UP000193689"/>
    </source>
</evidence>
<dbReference type="OrthoDB" id="5424797at2759"/>
<reference evidence="2 3" key="1">
    <citation type="submission" date="2016-07" db="EMBL/GenBank/DDBJ databases">
        <title>Pervasive Adenine N6-methylation of Active Genes in Fungi.</title>
        <authorList>
            <consortium name="DOE Joint Genome Institute"/>
            <person name="Mondo S.J."/>
            <person name="Dannebaum R.O."/>
            <person name="Kuo R.C."/>
            <person name="Labutti K."/>
            <person name="Haridas S."/>
            <person name="Kuo A."/>
            <person name="Salamov A."/>
            <person name="Ahrendt S.R."/>
            <person name="Lipzen A."/>
            <person name="Sullivan W."/>
            <person name="Andreopoulos W.B."/>
            <person name="Clum A."/>
            <person name="Lindquist E."/>
            <person name="Daum C."/>
            <person name="Ramamoorthy G.K."/>
            <person name="Gryganskyi A."/>
            <person name="Culley D."/>
            <person name="Magnuson J.K."/>
            <person name="James T.Y."/>
            <person name="O'Malley M.A."/>
            <person name="Stajich J.E."/>
            <person name="Spatafora J.W."/>
            <person name="Visel A."/>
            <person name="Grigoriev I.V."/>
        </authorList>
    </citation>
    <scope>NUCLEOTIDE SEQUENCE [LARGE SCALE GENOMIC DNA]</scope>
    <source>
        <strain evidence="2 3">CBS 129021</strain>
    </source>
</reference>
<dbReference type="InParanoid" id="A0A1Y2D9W8"/>
<sequence length="225" mass="25833">SSNAKTSKSGTSTKRGRPKGWKPGMSYAAMRGNPTPKDWSKDRPKQAASRNYGTETRRRGRQPQATGLAIKQRYLRSKPGYLSFGCEWQESTNKRCPAELQNMETLRKHVYFIHGDAEPLVCFWGKCGQQKTPPEFVVKEEFRKHVEKAHLVPYAWHAGDGPQNKGIWTLKNDRNKLPSHLFDKDGKQVTPSVKDQLLEDTKGMLERKRKLREIRRQADENAPDE</sequence>
<dbReference type="AlphaFoldDB" id="A0A1Y2D9W8"/>
<evidence type="ECO:0000313" key="2">
    <source>
        <dbReference type="EMBL" id="ORY56061.1"/>
    </source>
</evidence>
<accession>A0A1Y2D9W8</accession>
<dbReference type="RefSeq" id="XP_040709907.1">
    <property type="nucleotide sequence ID" value="XM_040854624.1"/>
</dbReference>
<dbReference type="Proteomes" id="UP000193689">
    <property type="component" value="Unassembled WGS sequence"/>
</dbReference>
<protein>
    <recommendedName>
        <fullName evidence="4">C2H2-type domain-containing protein</fullName>
    </recommendedName>
</protein>
<evidence type="ECO:0008006" key="4">
    <source>
        <dbReference type="Google" id="ProtNLM"/>
    </source>
</evidence>
<organism evidence="2 3">
    <name type="scientific">Pseudomassariella vexata</name>
    <dbReference type="NCBI Taxonomy" id="1141098"/>
    <lineage>
        <taxon>Eukaryota</taxon>
        <taxon>Fungi</taxon>
        <taxon>Dikarya</taxon>
        <taxon>Ascomycota</taxon>
        <taxon>Pezizomycotina</taxon>
        <taxon>Sordariomycetes</taxon>
        <taxon>Xylariomycetidae</taxon>
        <taxon>Amphisphaeriales</taxon>
        <taxon>Pseudomassariaceae</taxon>
        <taxon>Pseudomassariella</taxon>
    </lineage>
</organism>
<feature type="region of interest" description="Disordered" evidence="1">
    <location>
        <begin position="1"/>
        <end position="65"/>
    </location>
</feature>
<evidence type="ECO:0000256" key="1">
    <source>
        <dbReference type="SAM" id="MobiDB-lite"/>
    </source>
</evidence>
<feature type="non-terminal residue" evidence="2">
    <location>
        <position position="1"/>
    </location>
</feature>
<feature type="compositionally biased region" description="Polar residues" evidence="1">
    <location>
        <begin position="1"/>
        <end position="13"/>
    </location>
</feature>
<dbReference type="EMBL" id="MCFJ01000024">
    <property type="protein sequence ID" value="ORY56061.1"/>
    <property type="molecule type" value="Genomic_DNA"/>
</dbReference>
<dbReference type="GeneID" id="63770836"/>
<feature type="non-terminal residue" evidence="2">
    <location>
        <position position="225"/>
    </location>
</feature>
<feature type="region of interest" description="Disordered" evidence="1">
    <location>
        <begin position="180"/>
        <end position="201"/>
    </location>
</feature>
<comment type="caution">
    <text evidence="2">The sequence shown here is derived from an EMBL/GenBank/DDBJ whole genome shotgun (WGS) entry which is preliminary data.</text>
</comment>
<name>A0A1Y2D9W8_9PEZI</name>
<gene>
    <name evidence="2" type="ORF">BCR38DRAFT_306975</name>
</gene>
<proteinExistence type="predicted"/>